<organism evidence="1 2">
    <name type="scientific">Adineta steineri</name>
    <dbReference type="NCBI Taxonomy" id="433720"/>
    <lineage>
        <taxon>Eukaryota</taxon>
        <taxon>Metazoa</taxon>
        <taxon>Spiralia</taxon>
        <taxon>Gnathifera</taxon>
        <taxon>Rotifera</taxon>
        <taxon>Eurotatoria</taxon>
        <taxon>Bdelloidea</taxon>
        <taxon>Adinetida</taxon>
        <taxon>Adinetidae</taxon>
        <taxon>Adineta</taxon>
    </lineage>
</organism>
<accession>A0A820J436</accession>
<reference evidence="1" key="1">
    <citation type="submission" date="2021-02" db="EMBL/GenBank/DDBJ databases">
        <authorList>
            <person name="Nowell W R."/>
        </authorList>
    </citation>
    <scope>NUCLEOTIDE SEQUENCE</scope>
</reference>
<proteinExistence type="predicted"/>
<protein>
    <submittedName>
        <fullName evidence="1">Uncharacterized protein</fullName>
    </submittedName>
</protein>
<dbReference type="EMBL" id="CAJOBB010015787">
    <property type="protein sequence ID" value="CAF4320866.1"/>
    <property type="molecule type" value="Genomic_DNA"/>
</dbReference>
<comment type="caution">
    <text evidence="1">The sequence shown here is derived from an EMBL/GenBank/DDBJ whole genome shotgun (WGS) entry which is preliminary data.</text>
</comment>
<evidence type="ECO:0000313" key="2">
    <source>
        <dbReference type="Proteomes" id="UP000663868"/>
    </source>
</evidence>
<dbReference type="AlphaFoldDB" id="A0A820J436"/>
<sequence length="88" mass="9771">MLNHNTGTCSTNPSEKKITGSQIVYKQGSSGVPYYQSIILHYDVLTSELQGIITDFITSDEIILYINDTSSKINVSIVNAYNRSSIYC</sequence>
<dbReference type="Proteomes" id="UP000663868">
    <property type="component" value="Unassembled WGS sequence"/>
</dbReference>
<name>A0A820J436_9BILA</name>
<gene>
    <name evidence="1" type="ORF">KXQ929_LOCUS46617</name>
</gene>
<evidence type="ECO:0000313" key="1">
    <source>
        <dbReference type="EMBL" id="CAF4320866.1"/>
    </source>
</evidence>